<comment type="similarity">
    <text evidence="1 4">Belongs to the HypD family.</text>
</comment>
<comment type="caution">
    <text evidence="5">The sequence shown here is derived from an EMBL/GenBank/DDBJ whole genome shotgun (WGS) entry which is preliminary data.</text>
</comment>
<dbReference type="Gene3D" id="3.40.50.11740">
    <property type="entry name" value="HypD, alpha/beta domain 2"/>
    <property type="match status" value="2"/>
</dbReference>
<proteinExistence type="inferred from homology"/>
<evidence type="ECO:0000256" key="1">
    <source>
        <dbReference type="ARBA" id="ARBA00007888"/>
    </source>
</evidence>
<protein>
    <recommendedName>
        <fullName evidence="4">Hydrogenase maturation factor</fullName>
    </recommendedName>
</protein>
<sequence length="392" mass="43276">MKYIDEFRDGDLARKVSKAISDEVKPGKKYHLMEFCGGHTHAIFRYGLPELLPQNIDLIHGPGCPVCVLPIARLDMAMALAKQENVILCTYGDMLRVPGSGRRSLLKIKAEGSDVRMLYSPADALTIAQENPDKEIVFFAIGFETTTPPTAVVLQQAKALGIKNFSVFCNHVLTPAAMHAILATDSSDEPLKLDGFIGPAHVSTVIGYEPYAVFPKQYGTPVVIAGFEPLDVLQAILMLVRQLNEGTSVVENEFTRAVTSEGNKKANKITQEVFELRDTFEWRGLGFVPHSALQIQESYREFDAEYRFASVLTEYERALKNTPKDNKACECPSILRGAKKPNDCKLFGTSCTPDNPLGSCMVSSEGACAAYYQYGRYQQVETQEIKLEGISA</sequence>
<dbReference type="InterPro" id="IPR002780">
    <property type="entry name" value="Hyd_form_HypD"/>
</dbReference>
<keyword evidence="6" id="KW-1185">Reference proteome</keyword>
<dbReference type="EMBL" id="BAABWN010000006">
    <property type="protein sequence ID" value="GAA6168178.1"/>
    <property type="molecule type" value="Genomic_DNA"/>
</dbReference>
<dbReference type="Proteomes" id="UP001465153">
    <property type="component" value="Unassembled WGS sequence"/>
</dbReference>
<reference evidence="5 6" key="1">
    <citation type="submission" date="2024-04" db="EMBL/GenBank/DDBJ databases">
        <title>Draft genome sequence of Sessilibacter corallicola NBRC 116591.</title>
        <authorList>
            <person name="Miyakawa T."/>
            <person name="Kusuya Y."/>
            <person name="Miura T."/>
        </authorList>
    </citation>
    <scope>NUCLEOTIDE SEQUENCE [LARGE SCALE GENOMIC DNA]</scope>
    <source>
        <strain evidence="5 6">KU-00831-HH</strain>
    </source>
</reference>
<dbReference type="NCBIfam" id="TIGR00075">
    <property type="entry name" value="hypD"/>
    <property type="match status" value="1"/>
</dbReference>
<dbReference type="PANTHER" id="PTHR30149:SF0">
    <property type="entry name" value="HYDROGENASE MATURATION FACTOR HYPD"/>
    <property type="match status" value="1"/>
</dbReference>
<evidence type="ECO:0000256" key="4">
    <source>
        <dbReference type="PIRNR" id="PIRNR005622"/>
    </source>
</evidence>
<keyword evidence="2" id="KW-0479">Metal-binding</keyword>
<dbReference type="InterPro" id="IPR042244">
    <property type="entry name" value="HypD_2_sf"/>
</dbReference>
<accession>A0ABQ0A953</accession>
<dbReference type="PANTHER" id="PTHR30149">
    <property type="entry name" value="HYDROGENASE PROTEIN ASSEMBLY PROTEIN HYPD"/>
    <property type="match status" value="1"/>
</dbReference>
<evidence type="ECO:0000313" key="5">
    <source>
        <dbReference type="EMBL" id="GAA6168178.1"/>
    </source>
</evidence>
<gene>
    <name evidence="5" type="primary">hypD</name>
    <name evidence="5" type="ORF">NBRC116591_19890</name>
</gene>
<evidence type="ECO:0000256" key="3">
    <source>
        <dbReference type="ARBA" id="ARBA00023004"/>
    </source>
</evidence>
<evidence type="ECO:0000313" key="6">
    <source>
        <dbReference type="Proteomes" id="UP001465153"/>
    </source>
</evidence>
<organism evidence="5 6">
    <name type="scientific">Sessilibacter corallicola</name>
    <dbReference type="NCBI Taxonomy" id="2904075"/>
    <lineage>
        <taxon>Bacteria</taxon>
        <taxon>Pseudomonadati</taxon>
        <taxon>Pseudomonadota</taxon>
        <taxon>Gammaproteobacteria</taxon>
        <taxon>Cellvibrionales</taxon>
        <taxon>Cellvibrionaceae</taxon>
        <taxon>Sessilibacter</taxon>
    </lineage>
</organism>
<dbReference type="Gene3D" id="6.10.20.100">
    <property type="match status" value="1"/>
</dbReference>
<dbReference type="PIRSF" id="PIRSF005622">
    <property type="entry name" value="Hydrgn_mat_hypD"/>
    <property type="match status" value="1"/>
</dbReference>
<keyword evidence="3" id="KW-0408">Iron</keyword>
<evidence type="ECO:0000256" key="2">
    <source>
        <dbReference type="ARBA" id="ARBA00022723"/>
    </source>
</evidence>
<dbReference type="Pfam" id="PF01924">
    <property type="entry name" value="HypD"/>
    <property type="match status" value="1"/>
</dbReference>
<name>A0ABQ0A953_9GAMM</name>
<dbReference type="InterPro" id="IPR042243">
    <property type="entry name" value="HypD_1"/>
</dbReference>
<dbReference type="RefSeq" id="WP_353302852.1">
    <property type="nucleotide sequence ID" value="NZ_BAABWN010000006.1"/>
</dbReference>